<keyword evidence="4 6" id="KW-0472">Membrane</keyword>
<feature type="domain" description="Multidrug resistance protein MdtA-like barrel-sandwich hybrid" evidence="7">
    <location>
        <begin position="42"/>
        <end position="316"/>
    </location>
</feature>
<dbReference type="EMBL" id="SMFV01000001">
    <property type="protein sequence ID" value="TCK06449.1"/>
    <property type="molecule type" value="Genomic_DNA"/>
</dbReference>
<dbReference type="PANTHER" id="PTHR30386:SF26">
    <property type="entry name" value="TRANSPORT PROTEIN COMB"/>
    <property type="match status" value="1"/>
</dbReference>
<evidence type="ECO:0000256" key="6">
    <source>
        <dbReference type="SAM" id="Phobius"/>
    </source>
</evidence>
<dbReference type="Gene3D" id="2.40.50.100">
    <property type="match status" value="1"/>
</dbReference>
<reference evidence="9 10" key="1">
    <citation type="submission" date="2019-03" db="EMBL/GenBank/DDBJ databases">
        <title>Genomic Encyclopedia of Archaeal and Bacterial Type Strains, Phase II (KMG-II): from individual species to whole genera.</title>
        <authorList>
            <person name="Goeker M."/>
        </authorList>
    </citation>
    <scope>NUCLEOTIDE SEQUENCE [LARGE SCALE GENOMIC DNA]</scope>
    <source>
        <strain evidence="9 10">DSM 24425</strain>
    </source>
</reference>
<proteinExistence type="predicted"/>
<feature type="coiled-coil region" evidence="5">
    <location>
        <begin position="192"/>
        <end position="288"/>
    </location>
</feature>
<keyword evidence="5" id="KW-0175">Coiled coil</keyword>
<comment type="subcellular location">
    <subcellularLocation>
        <location evidence="1">Membrane</location>
        <topology evidence="1">Single-pass membrane protein</topology>
    </subcellularLocation>
</comment>
<evidence type="ECO:0000256" key="5">
    <source>
        <dbReference type="SAM" id="Coils"/>
    </source>
</evidence>
<keyword evidence="10" id="KW-1185">Reference proteome</keyword>
<dbReference type="Gene3D" id="2.40.30.170">
    <property type="match status" value="1"/>
</dbReference>
<dbReference type="RefSeq" id="WP_132525001.1">
    <property type="nucleotide sequence ID" value="NZ_SMFV01000001.1"/>
</dbReference>
<evidence type="ECO:0000256" key="2">
    <source>
        <dbReference type="ARBA" id="ARBA00022692"/>
    </source>
</evidence>
<dbReference type="Pfam" id="PF25917">
    <property type="entry name" value="BSH_RND"/>
    <property type="match status" value="1"/>
</dbReference>
<name>A0A4R1GKA2_9BACT</name>
<dbReference type="Proteomes" id="UP000295777">
    <property type="component" value="Unassembled WGS sequence"/>
</dbReference>
<dbReference type="Pfam" id="PF25963">
    <property type="entry name" value="Beta-barrel_AAEA"/>
    <property type="match status" value="1"/>
</dbReference>
<dbReference type="GO" id="GO:0015562">
    <property type="term" value="F:efflux transmembrane transporter activity"/>
    <property type="evidence" value="ECO:0007669"/>
    <property type="project" value="InterPro"/>
</dbReference>
<evidence type="ECO:0000256" key="4">
    <source>
        <dbReference type="ARBA" id="ARBA00023136"/>
    </source>
</evidence>
<dbReference type="SUPFAM" id="SSF56954">
    <property type="entry name" value="Outer membrane efflux proteins (OEP)"/>
    <property type="match status" value="1"/>
</dbReference>
<dbReference type="InterPro" id="IPR050739">
    <property type="entry name" value="MFP"/>
</dbReference>
<feature type="coiled-coil region" evidence="5">
    <location>
        <begin position="80"/>
        <end position="142"/>
    </location>
</feature>
<keyword evidence="3 6" id="KW-1133">Transmembrane helix</keyword>
<feature type="domain" description="p-hydroxybenzoic acid efflux pump subunit AaeA-like beta-barrel" evidence="8">
    <location>
        <begin position="327"/>
        <end position="417"/>
    </location>
</feature>
<evidence type="ECO:0000259" key="8">
    <source>
        <dbReference type="Pfam" id="PF25963"/>
    </source>
</evidence>
<evidence type="ECO:0000256" key="3">
    <source>
        <dbReference type="ARBA" id="ARBA00022989"/>
    </source>
</evidence>
<protein>
    <submittedName>
        <fullName evidence="9">Membrane fusion protein (Multidrug efflux system)</fullName>
    </submittedName>
</protein>
<dbReference type="Gene3D" id="1.10.287.470">
    <property type="entry name" value="Helix hairpin bin"/>
    <property type="match status" value="2"/>
</dbReference>
<sequence>MKKFSSLVGILLIGALTFWLGRYFYLRQIYVITDNAFQMADVVTVSTQDVSGKIVAMNAKEYDSVKKGDVLFKVDDSVYRKNYEELKERLSALVASKERLLEELKRTEEQLPLQVEIVRAKLRALQEKLNQLKKQKEIAQVSYETSVEKAKSSLKAAQEAVKAAETFLKSSKNKYERYSRLYKKRVISKEQFEEVENLYKKAKADYAAALSRLEAAKEDLKLAESTSLKVGIVERQIRELEEEKRALRENLKVSEADLRKIEELKKSIEQLSAQIRATEKALEKAKILLSHTEVRSPVSGLVAKKWREIGDFVSPGLPVYSVYDPSTFYVLAWIDEDKASYVKAGSPVKAVLEACGRELKGKVSSVGVSAGSIFSLIPRDTSQGEYTRVTQRVPVKILLDGVPPECIKPGTNVTVYIKR</sequence>
<evidence type="ECO:0000313" key="9">
    <source>
        <dbReference type="EMBL" id="TCK06449.1"/>
    </source>
</evidence>
<dbReference type="InterPro" id="IPR058625">
    <property type="entry name" value="MdtA-like_BSH"/>
</dbReference>
<dbReference type="InterPro" id="IPR058634">
    <property type="entry name" value="AaeA-lik-b-barrel"/>
</dbReference>
<dbReference type="SUPFAM" id="SSF111369">
    <property type="entry name" value="HlyD-like secretion proteins"/>
    <property type="match status" value="2"/>
</dbReference>
<organism evidence="9 10">
    <name type="scientific">Phorcysia thermohydrogeniphila</name>
    <dbReference type="NCBI Taxonomy" id="936138"/>
    <lineage>
        <taxon>Bacteria</taxon>
        <taxon>Pseudomonadati</taxon>
        <taxon>Aquificota</taxon>
        <taxon>Aquificia</taxon>
        <taxon>Desulfurobacteriales</taxon>
        <taxon>Desulfurobacteriaceae</taxon>
        <taxon>Phorcysia</taxon>
    </lineage>
</organism>
<evidence type="ECO:0000256" key="1">
    <source>
        <dbReference type="ARBA" id="ARBA00004167"/>
    </source>
</evidence>
<keyword evidence="2 6" id="KW-0812">Transmembrane</keyword>
<evidence type="ECO:0000259" key="7">
    <source>
        <dbReference type="Pfam" id="PF25917"/>
    </source>
</evidence>
<evidence type="ECO:0000313" key="10">
    <source>
        <dbReference type="Proteomes" id="UP000295777"/>
    </source>
</evidence>
<accession>A0A4R1GKA2</accession>
<comment type="caution">
    <text evidence="9">The sequence shown here is derived from an EMBL/GenBank/DDBJ whole genome shotgun (WGS) entry which is preliminary data.</text>
</comment>
<feature type="transmembrane region" description="Helical" evidence="6">
    <location>
        <begin position="7"/>
        <end position="25"/>
    </location>
</feature>
<dbReference type="PANTHER" id="PTHR30386">
    <property type="entry name" value="MEMBRANE FUSION SUBUNIT OF EMRAB-TOLC MULTIDRUG EFFLUX PUMP"/>
    <property type="match status" value="1"/>
</dbReference>
<dbReference type="OrthoDB" id="9811754at2"/>
<dbReference type="GO" id="GO:0016020">
    <property type="term" value="C:membrane"/>
    <property type="evidence" value="ECO:0007669"/>
    <property type="project" value="UniProtKB-SubCell"/>
</dbReference>
<gene>
    <name evidence="9" type="ORF">CLV27_0250</name>
</gene>
<dbReference type="AlphaFoldDB" id="A0A4R1GKA2"/>